<dbReference type="GO" id="GO:0003676">
    <property type="term" value="F:nucleic acid binding"/>
    <property type="evidence" value="ECO:0007669"/>
    <property type="project" value="InterPro"/>
</dbReference>
<dbReference type="Gene3D" id="3.30.420.10">
    <property type="entry name" value="Ribonuclease H-like superfamily/Ribonuclease H"/>
    <property type="match status" value="1"/>
</dbReference>
<dbReference type="InterPro" id="IPR012337">
    <property type="entry name" value="RNaseH-like_sf"/>
</dbReference>
<organism evidence="2 3">
    <name type="scientific">Araneus ventricosus</name>
    <name type="common">Orbweaver spider</name>
    <name type="synonym">Epeira ventricosa</name>
    <dbReference type="NCBI Taxonomy" id="182803"/>
    <lineage>
        <taxon>Eukaryota</taxon>
        <taxon>Metazoa</taxon>
        <taxon>Ecdysozoa</taxon>
        <taxon>Arthropoda</taxon>
        <taxon>Chelicerata</taxon>
        <taxon>Arachnida</taxon>
        <taxon>Araneae</taxon>
        <taxon>Araneomorphae</taxon>
        <taxon>Entelegynae</taxon>
        <taxon>Araneoidea</taxon>
        <taxon>Araneidae</taxon>
        <taxon>Araneus</taxon>
    </lineage>
</organism>
<dbReference type="Proteomes" id="UP000499080">
    <property type="component" value="Unassembled WGS sequence"/>
</dbReference>
<evidence type="ECO:0000313" key="2">
    <source>
        <dbReference type="EMBL" id="GBO14944.1"/>
    </source>
</evidence>
<dbReference type="PROSITE" id="PS50879">
    <property type="entry name" value="RNASE_H_1"/>
    <property type="match status" value="1"/>
</dbReference>
<dbReference type="Pfam" id="PF00075">
    <property type="entry name" value="RNase_H"/>
    <property type="match status" value="1"/>
</dbReference>
<proteinExistence type="predicted"/>
<feature type="domain" description="RNase H type-1" evidence="1">
    <location>
        <begin position="1"/>
        <end position="123"/>
    </location>
</feature>
<accession>A0A4Y2US69</accession>
<comment type="caution">
    <text evidence="2">The sequence shown here is derived from an EMBL/GenBank/DDBJ whole genome shotgun (WGS) entry which is preliminary data.</text>
</comment>
<reference evidence="2 3" key="1">
    <citation type="journal article" date="2019" name="Sci. Rep.">
        <title>Orb-weaving spider Araneus ventricosus genome elucidates the spidroin gene catalogue.</title>
        <authorList>
            <person name="Kono N."/>
            <person name="Nakamura H."/>
            <person name="Ohtoshi R."/>
            <person name="Moran D.A.P."/>
            <person name="Shinohara A."/>
            <person name="Yoshida Y."/>
            <person name="Fujiwara M."/>
            <person name="Mori M."/>
            <person name="Tomita M."/>
            <person name="Arakawa K."/>
        </authorList>
    </citation>
    <scope>NUCLEOTIDE SEQUENCE [LARGE SCALE GENOMIC DNA]</scope>
</reference>
<protein>
    <recommendedName>
        <fullName evidence="1">RNase H type-1 domain-containing protein</fullName>
    </recommendedName>
</protein>
<evidence type="ECO:0000313" key="3">
    <source>
        <dbReference type="Proteomes" id="UP000499080"/>
    </source>
</evidence>
<dbReference type="InterPro" id="IPR036397">
    <property type="entry name" value="RNaseH_sf"/>
</dbReference>
<dbReference type="InterPro" id="IPR002156">
    <property type="entry name" value="RNaseH_domain"/>
</dbReference>
<gene>
    <name evidence="2" type="ORF">AVEN_109045_1</name>
</gene>
<name>A0A4Y2US69_ARAVE</name>
<dbReference type="CDD" id="cd09276">
    <property type="entry name" value="Rnase_HI_RT_non_LTR"/>
    <property type="match status" value="1"/>
</dbReference>
<dbReference type="SUPFAM" id="SSF53098">
    <property type="entry name" value="Ribonuclease H-like"/>
    <property type="match status" value="1"/>
</dbReference>
<sequence>MGPTDFRERLFSDPVRYCSLIFNNFSYRIHPLNSDFTAEVLAICQASDELAVPEKDILILSDSYSALSLKNITFHSPQIIKRLASKIHVRKNMNQEISLLWVPGHSEIFWNEKADSLAKQVTDSTPFIDWTLFPTRVRLEMVRMSGTFPINACYLLLRPLAVPPVC</sequence>
<dbReference type="OrthoDB" id="8034171at2759"/>
<dbReference type="GO" id="GO:0004523">
    <property type="term" value="F:RNA-DNA hybrid ribonuclease activity"/>
    <property type="evidence" value="ECO:0007669"/>
    <property type="project" value="InterPro"/>
</dbReference>
<dbReference type="AlphaFoldDB" id="A0A4Y2US69"/>
<dbReference type="EMBL" id="BGPR01039040">
    <property type="protein sequence ID" value="GBO14944.1"/>
    <property type="molecule type" value="Genomic_DNA"/>
</dbReference>
<evidence type="ECO:0000259" key="1">
    <source>
        <dbReference type="PROSITE" id="PS50879"/>
    </source>
</evidence>
<keyword evidence="3" id="KW-1185">Reference proteome</keyword>